<organism evidence="5">
    <name type="scientific">Gordonia sp. MP11Mi</name>
    <dbReference type="NCBI Taxonomy" id="3022769"/>
    <lineage>
        <taxon>Bacteria</taxon>
        <taxon>Bacillati</taxon>
        <taxon>Actinomycetota</taxon>
        <taxon>Actinomycetes</taxon>
        <taxon>Mycobacteriales</taxon>
        <taxon>Gordoniaceae</taxon>
        <taxon>Gordonia</taxon>
    </lineage>
</organism>
<dbReference type="InterPro" id="IPR013736">
    <property type="entry name" value="Xaa-Pro_dipept_C"/>
</dbReference>
<dbReference type="GO" id="GO:0008239">
    <property type="term" value="F:dipeptidyl-peptidase activity"/>
    <property type="evidence" value="ECO:0007669"/>
    <property type="project" value="InterPro"/>
</dbReference>
<keyword evidence="1" id="KW-0378">Hydrolase</keyword>
<dbReference type="InterPro" id="IPR050585">
    <property type="entry name" value="Xaa-Pro_dipeptidyl-ppase/CocE"/>
</dbReference>
<evidence type="ECO:0000313" key="5">
    <source>
        <dbReference type="EMBL" id="WOC12427.1"/>
    </source>
</evidence>
<evidence type="ECO:0000256" key="3">
    <source>
        <dbReference type="SAM" id="SignalP"/>
    </source>
</evidence>
<dbReference type="Gene3D" id="2.60.120.260">
    <property type="entry name" value="Galactose-binding domain-like"/>
    <property type="match status" value="1"/>
</dbReference>
<dbReference type="PANTHER" id="PTHR43056">
    <property type="entry name" value="PEPTIDASE S9 PROLYL OLIGOPEPTIDASE"/>
    <property type="match status" value="1"/>
</dbReference>
<feature type="chain" id="PRO_5041690950" description="Xaa-Pro dipeptidyl-peptidase C-terminal domain-containing protein" evidence="3">
    <location>
        <begin position="46"/>
        <end position="693"/>
    </location>
</feature>
<feature type="region of interest" description="Disordered" evidence="2">
    <location>
        <begin position="462"/>
        <end position="487"/>
    </location>
</feature>
<dbReference type="PANTHER" id="PTHR43056:SF10">
    <property type="entry name" value="COCE_NOND FAMILY, PUTATIVE (AFU_ORTHOLOGUE AFUA_7G00600)-RELATED"/>
    <property type="match status" value="1"/>
</dbReference>
<dbReference type="Pfam" id="PF08530">
    <property type="entry name" value="PepX_C"/>
    <property type="match status" value="1"/>
</dbReference>
<dbReference type="InterPro" id="IPR029058">
    <property type="entry name" value="AB_hydrolase_fold"/>
</dbReference>
<accession>A0AA97CWD6</accession>
<gene>
    <name evidence="5" type="ORF">MP11Mi_15130</name>
</gene>
<feature type="domain" description="Xaa-Pro dipeptidyl-peptidase C-terminal" evidence="4">
    <location>
        <begin position="416"/>
        <end position="685"/>
    </location>
</feature>
<evidence type="ECO:0000256" key="2">
    <source>
        <dbReference type="SAM" id="MobiDB-lite"/>
    </source>
</evidence>
<proteinExistence type="predicted"/>
<sequence length="693" mass="74390">MSHAARNLKIGPWGSGVSKFLSRLVAVVAVSAVAAGLFAPPPADAATIGINPPKWTKTYDGPQHYAGVHVTPSVPIRMSDGTVLRADVYRPADRSGRATADHNPVIVNMTPYNKLISMIAAAATNIPGLSQPVIDFLASINLSGTPISGTERLLKVAKGGLVSSFSVDPKLVRSGYTQIVVDVRGTGTSQGKWDVFGQREQKDTLEVLDWARKRSYSNGELGMSGYSYSAINQLQAAAKHPLGLKAIFPAAPMTDIVADVVAPGSGYGAGFLALWLFGVNGAKMIPDLPRLLRGQFDVKWLMDRINDPAVFAPEFLQGLFAKSTGELDGRTKELVTMNSSYRKALTTDASKVQVPTFVVGGWQDLFTNMEWRALDQLSALPNSKKKMLMSTGQHMTNGWDTRGGPGQPPSLGVLQRAWFDKWIKGVDNGIDQYATATSHQQGGGWVQSDSFPRPGQAHRRMYLTPKRSGTSPTSVADGSLSATGPKRKAKWTVAPGITTLCSGDTNRDQIGFLSPLDMCSKDNRIAERGALTFTSAPVRQATSINGPINLHVRTQVDATDGFYAAVVSDVAPDGSSQVLTTGSMTVSIRNQMDKALSTYAPNGDVVDPHYSLDAFKRSLVKPGAKQYLDIGALGTDALLKRGHRLRVSVYAFNAPRAVSFGPISNDSQLKPEHVLLDPRSPSWLQVPSDHPIG</sequence>
<evidence type="ECO:0000256" key="1">
    <source>
        <dbReference type="ARBA" id="ARBA00022801"/>
    </source>
</evidence>
<dbReference type="EMBL" id="CP128986">
    <property type="protein sequence ID" value="WOC12427.1"/>
    <property type="molecule type" value="Genomic_DNA"/>
</dbReference>
<evidence type="ECO:0000259" key="4">
    <source>
        <dbReference type="SMART" id="SM00939"/>
    </source>
</evidence>
<keyword evidence="3" id="KW-0732">Signal</keyword>
<dbReference type="InterPro" id="IPR008979">
    <property type="entry name" value="Galactose-bd-like_sf"/>
</dbReference>
<dbReference type="NCBIfam" id="TIGR00976">
    <property type="entry name" value="CocE_NonD"/>
    <property type="match status" value="1"/>
</dbReference>
<dbReference type="Pfam" id="PF02129">
    <property type="entry name" value="Peptidase_S15"/>
    <property type="match status" value="1"/>
</dbReference>
<feature type="signal peptide" evidence="3">
    <location>
        <begin position="1"/>
        <end position="45"/>
    </location>
</feature>
<reference evidence="5" key="1">
    <citation type="submission" date="2023-06" db="EMBL/GenBank/DDBJ databases">
        <title>Gordonia sp. nov. and Pseudochrobactrum sp. nov., two species isolated from the burying beetle Nicrophorus vespilloides.</title>
        <authorList>
            <person name="Poehlein A."/>
            <person name="Guzman J."/>
            <person name="Daniel R."/>
            <person name="Vilcinskas A."/>
        </authorList>
    </citation>
    <scope>NUCLEOTIDE SEQUENCE</scope>
    <source>
        <strain evidence="5">MP11Mi</strain>
    </source>
</reference>
<dbReference type="SUPFAM" id="SSF49785">
    <property type="entry name" value="Galactose-binding domain-like"/>
    <property type="match status" value="1"/>
</dbReference>
<dbReference type="Gene3D" id="3.40.50.1820">
    <property type="entry name" value="alpha/beta hydrolase"/>
    <property type="match status" value="1"/>
</dbReference>
<dbReference type="SUPFAM" id="SSF53474">
    <property type="entry name" value="alpha/beta-Hydrolases"/>
    <property type="match status" value="1"/>
</dbReference>
<protein>
    <recommendedName>
        <fullName evidence="4">Xaa-Pro dipeptidyl-peptidase C-terminal domain-containing protein</fullName>
    </recommendedName>
</protein>
<dbReference type="InterPro" id="IPR000383">
    <property type="entry name" value="Xaa-Pro-like_dom"/>
</dbReference>
<name>A0AA97CWD6_9ACTN</name>
<dbReference type="InterPro" id="IPR005674">
    <property type="entry name" value="CocE/Ser_esterase"/>
</dbReference>
<dbReference type="SMART" id="SM00939">
    <property type="entry name" value="PepX_C"/>
    <property type="match status" value="1"/>
</dbReference>
<feature type="compositionally biased region" description="Polar residues" evidence="2">
    <location>
        <begin position="467"/>
        <end position="482"/>
    </location>
</feature>
<dbReference type="AlphaFoldDB" id="A0AA97CWD6"/>